<organism evidence="1 2">
    <name type="scientific">Exophiala dermatitidis (strain ATCC 34100 / CBS 525.76 / NIH/UT8656)</name>
    <name type="common">Black yeast</name>
    <name type="synonym">Wangiella dermatitidis</name>
    <dbReference type="NCBI Taxonomy" id="858893"/>
    <lineage>
        <taxon>Eukaryota</taxon>
        <taxon>Fungi</taxon>
        <taxon>Dikarya</taxon>
        <taxon>Ascomycota</taxon>
        <taxon>Pezizomycotina</taxon>
        <taxon>Eurotiomycetes</taxon>
        <taxon>Chaetothyriomycetidae</taxon>
        <taxon>Chaetothyriales</taxon>
        <taxon>Herpotrichiellaceae</taxon>
        <taxon>Exophiala</taxon>
    </lineage>
</organism>
<name>H6C2Y7_EXODN</name>
<dbReference type="HOGENOM" id="CLU_120071_0_0_1"/>
<evidence type="ECO:0000313" key="2">
    <source>
        <dbReference type="Proteomes" id="UP000007304"/>
    </source>
</evidence>
<dbReference type="OrthoDB" id="4142992at2759"/>
<reference evidence="1" key="1">
    <citation type="submission" date="2011-07" db="EMBL/GenBank/DDBJ databases">
        <title>The Genome Sequence of Exophiala (Wangiella) dermatitidis NIH/UT8656.</title>
        <authorList>
            <consortium name="The Broad Institute Genome Sequencing Platform"/>
            <person name="Cuomo C."/>
            <person name="Wang Z."/>
            <person name="Hunicke-Smith S."/>
            <person name="Szanislo P.J."/>
            <person name="Earl A."/>
            <person name="Young S.K."/>
            <person name="Zeng Q."/>
            <person name="Gargeya S."/>
            <person name="Fitzgerald M."/>
            <person name="Haas B."/>
            <person name="Abouelleil A."/>
            <person name="Alvarado L."/>
            <person name="Arachchi H.M."/>
            <person name="Berlin A."/>
            <person name="Brown A."/>
            <person name="Chapman S.B."/>
            <person name="Chen Z."/>
            <person name="Dunbar C."/>
            <person name="Freedman E."/>
            <person name="Gearin G."/>
            <person name="Gellesch M."/>
            <person name="Goldberg J."/>
            <person name="Griggs A."/>
            <person name="Gujja S."/>
            <person name="Heiman D."/>
            <person name="Howarth C."/>
            <person name="Larson L."/>
            <person name="Lui A."/>
            <person name="MacDonald P.J.P."/>
            <person name="Montmayeur A."/>
            <person name="Murphy C."/>
            <person name="Neiman D."/>
            <person name="Pearson M."/>
            <person name="Priest M."/>
            <person name="Roberts A."/>
            <person name="Saif S."/>
            <person name="Shea T."/>
            <person name="Shenoy N."/>
            <person name="Sisk P."/>
            <person name="Stolte C."/>
            <person name="Sykes S."/>
            <person name="Wortman J."/>
            <person name="Nusbaum C."/>
            <person name="Birren B."/>
        </authorList>
    </citation>
    <scope>NUCLEOTIDE SEQUENCE</scope>
    <source>
        <strain evidence="1">NIH/UT8656</strain>
    </source>
</reference>
<dbReference type="EMBL" id="JH226134">
    <property type="protein sequence ID" value="EHY58002.1"/>
    <property type="molecule type" value="Genomic_DNA"/>
</dbReference>
<keyword evidence="2" id="KW-1185">Reference proteome</keyword>
<sequence length="142" mass="15107">MCQIESYRSSTCGHKWVTIVKRCGSPGTGFNKDNAVHSYTRARTGLLEPKYLSVAAGGCPNCDKRGNYDANETRMILGPDNIDARGTLGNGYSMTDGYGNVLPVSSGRPSRPYGHGQHAEGLGLLGVVDRVMDLDVALGDVA</sequence>
<proteinExistence type="predicted"/>
<evidence type="ECO:0000313" key="1">
    <source>
        <dbReference type="EMBL" id="EHY58002.1"/>
    </source>
</evidence>
<protein>
    <submittedName>
        <fullName evidence="1">Uncharacterized protein</fullName>
    </submittedName>
</protein>
<dbReference type="Proteomes" id="UP000007304">
    <property type="component" value="Unassembled WGS sequence"/>
</dbReference>
<dbReference type="GeneID" id="20310659"/>
<dbReference type="InParanoid" id="H6C2Y7"/>
<dbReference type="RefSeq" id="XP_009158463.1">
    <property type="nucleotide sequence ID" value="XM_009160215.1"/>
</dbReference>
<dbReference type="VEuPathDB" id="FungiDB:HMPREF1120_06020"/>
<accession>H6C2Y7</accession>
<gene>
    <name evidence="1" type="ORF">HMPREF1120_06020</name>
</gene>
<dbReference type="AlphaFoldDB" id="H6C2Y7"/>